<dbReference type="STRING" id="679926.Mpet_1437"/>
<protein>
    <recommendedName>
        <fullName evidence="6">Yip1 domain-containing protein</fullName>
    </recommendedName>
</protein>
<feature type="transmembrane region" description="Helical" evidence="5">
    <location>
        <begin position="33"/>
        <end position="55"/>
    </location>
</feature>
<evidence type="ECO:0000256" key="5">
    <source>
        <dbReference type="SAM" id="Phobius"/>
    </source>
</evidence>
<comment type="subcellular location">
    <subcellularLocation>
        <location evidence="1">Membrane</location>
        <topology evidence="1">Multi-pass membrane protein</topology>
    </subcellularLocation>
</comment>
<feature type="transmembrane region" description="Helical" evidence="5">
    <location>
        <begin position="176"/>
        <end position="195"/>
    </location>
</feature>
<evidence type="ECO:0000259" key="6">
    <source>
        <dbReference type="Pfam" id="PF04893"/>
    </source>
</evidence>
<evidence type="ECO:0000256" key="2">
    <source>
        <dbReference type="ARBA" id="ARBA00022692"/>
    </source>
</evidence>
<sequence>MSNFENILRSIPGYILDPAGTYEKNRNTNTFRLIVILLILDAVIALLSGLSFYIYDFLSGRLTGPQLLLPVSGLIILVNFIIAILIILFVIHFASGYKNRDVKFVDSFKISVVSYTYFVVIIAIFNLINALYTAGMNYNAGSLTYFVGYPAFILALLLFIRVSAEGIKTLHDLSGLKPYVIAIISISAAKIIVYLRSSPIGDFCLFIGL</sequence>
<gene>
    <name evidence="7" type="ordered locus">Mpet_1437</name>
</gene>
<keyword evidence="8" id="KW-1185">Reference proteome</keyword>
<accession>E1RFG6</accession>
<keyword evidence="4 5" id="KW-0472">Membrane</keyword>
<dbReference type="EMBL" id="CP002117">
    <property type="protein sequence ID" value="ADN36196.1"/>
    <property type="molecule type" value="Genomic_DNA"/>
</dbReference>
<dbReference type="OrthoDB" id="379620at2157"/>
<evidence type="ECO:0000256" key="1">
    <source>
        <dbReference type="ARBA" id="ARBA00004141"/>
    </source>
</evidence>
<dbReference type="KEGG" id="mpi:Mpet_1437"/>
<feature type="transmembrane region" description="Helical" evidence="5">
    <location>
        <begin position="112"/>
        <end position="132"/>
    </location>
</feature>
<dbReference type="InterPro" id="IPR006977">
    <property type="entry name" value="Yip1_dom"/>
</dbReference>
<feature type="transmembrane region" description="Helical" evidence="5">
    <location>
        <begin position="144"/>
        <end position="164"/>
    </location>
</feature>
<dbReference type="RefSeq" id="WP_013329373.1">
    <property type="nucleotide sequence ID" value="NC_014507.1"/>
</dbReference>
<dbReference type="GeneID" id="9743907"/>
<organism evidence="7 8">
    <name type="scientific">Methanolacinia petrolearia (strain DSM 11571 / OCM 486 / SEBR 4847)</name>
    <name type="common">Methanoplanus petrolearius</name>
    <dbReference type="NCBI Taxonomy" id="679926"/>
    <lineage>
        <taxon>Archaea</taxon>
        <taxon>Methanobacteriati</taxon>
        <taxon>Methanobacteriota</taxon>
        <taxon>Stenosarchaea group</taxon>
        <taxon>Methanomicrobia</taxon>
        <taxon>Methanomicrobiales</taxon>
        <taxon>Methanomicrobiaceae</taxon>
        <taxon>Methanolacinia</taxon>
    </lineage>
</organism>
<dbReference type="AlphaFoldDB" id="E1RFG6"/>
<feature type="domain" description="Yip1" evidence="6">
    <location>
        <begin position="15"/>
        <end position="193"/>
    </location>
</feature>
<keyword evidence="2 5" id="KW-0812">Transmembrane</keyword>
<evidence type="ECO:0000256" key="4">
    <source>
        <dbReference type="ARBA" id="ARBA00023136"/>
    </source>
</evidence>
<dbReference type="GO" id="GO:0016020">
    <property type="term" value="C:membrane"/>
    <property type="evidence" value="ECO:0007669"/>
    <property type="project" value="UniProtKB-SubCell"/>
</dbReference>
<evidence type="ECO:0000313" key="8">
    <source>
        <dbReference type="Proteomes" id="UP000006565"/>
    </source>
</evidence>
<reference evidence="7 8" key="1">
    <citation type="journal article" date="2010" name="Stand. Genomic Sci.">
        <title>Complete genome sequence of Methanoplanus petrolearius type strain (SEBR 4847).</title>
        <authorList>
            <person name="Brambilla E."/>
            <person name="Djao O.D."/>
            <person name="Daligault H."/>
            <person name="Lapidus A."/>
            <person name="Lucas S."/>
            <person name="Hammon N."/>
            <person name="Nolan M."/>
            <person name="Tice H."/>
            <person name="Cheng J.F."/>
            <person name="Han C."/>
            <person name="Tapia R."/>
            <person name="Goodwin L."/>
            <person name="Pitluck S."/>
            <person name="Liolios K."/>
            <person name="Ivanova N."/>
            <person name="Mavromatis K."/>
            <person name="Mikhailova N."/>
            <person name="Pati A."/>
            <person name="Chen A."/>
            <person name="Palaniappan K."/>
            <person name="Land M."/>
            <person name="Hauser L."/>
            <person name="Chang Y.J."/>
            <person name="Jeffries C.D."/>
            <person name="Rohde M."/>
            <person name="Spring S."/>
            <person name="Sikorski J."/>
            <person name="Goker M."/>
            <person name="Woyke T."/>
            <person name="Bristow J."/>
            <person name="Eisen J.A."/>
            <person name="Markowitz V."/>
            <person name="Hugenholtz P."/>
            <person name="Kyrpides N.C."/>
            <person name="Klenk H.P."/>
        </authorList>
    </citation>
    <scope>NUCLEOTIDE SEQUENCE [LARGE SCALE GENOMIC DNA]</scope>
    <source>
        <strain evidence="8">DSM 11571 / OCM 486 / SEBR 4847</strain>
    </source>
</reference>
<name>E1RFG6_METP4</name>
<dbReference type="Proteomes" id="UP000006565">
    <property type="component" value="Chromosome"/>
</dbReference>
<keyword evidence="3 5" id="KW-1133">Transmembrane helix</keyword>
<evidence type="ECO:0000256" key="3">
    <source>
        <dbReference type="ARBA" id="ARBA00022989"/>
    </source>
</evidence>
<dbReference type="Pfam" id="PF04893">
    <property type="entry name" value="Yip1"/>
    <property type="match status" value="1"/>
</dbReference>
<feature type="transmembrane region" description="Helical" evidence="5">
    <location>
        <begin position="67"/>
        <end position="91"/>
    </location>
</feature>
<dbReference type="HOGENOM" id="CLU_1313142_0_0_2"/>
<evidence type="ECO:0000313" key="7">
    <source>
        <dbReference type="EMBL" id="ADN36196.1"/>
    </source>
</evidence>
<proteinExistence type="predicted"/>